<dbReference type="AlphaFoldDB" id="A0AAD7WD62"/>
<dbReference type="SUPFAM" id="SSF52540">
    <property type="entry name" value="P-loop containing nucleoside triphosphate hydrolases"/>
    <property type="match status" value="1"/>
</dbReference>
<dbReference type="EMBL" id="JAINUG010000146">
    <property type="protein sequence ID" value="KAJ8392398.1"/>
    <property type="molecule type" value="Genomic_DNA"/>
</dbReference>
<evidence type="ECO:0000259" key="4">
    <source>
        <dbReference type="Pfam" id="PF00685"/>
    </source>
</evidence>
<dbReference type="InterPro" id="IPR000863">
    <property type="entry name" value="Sulfotransferase_dom"/>
</dbReference>
<dbReference type="Proteomes" id="UP001221898">
    <property type="component" value="Unassembled WGS sequence"/>
</dbReference>
<organism evidence="5 6">
    <name type="scientific">Aldrovandia affinis</name>
    <dbReference type="NCBI Taxonomy" id="143900"/>
    <lineage>
        <taxon>Eukaryota</taxon>
        <taxon>Metazoa</taxon>
        <taxon>Chordata</taxon>
        <taxon>Craniata</taxon>
        <taxon>Vertebrata</taxon>
        <taxon>Euteleostomi</taxon>
        <taxon>Actinopterygii</taxon>
        <taxon>Neopterygii</taxon>
        <taxon>Teleostei</taxon>
        <taxon>Notacanthiformes</taxon>
        <taxon>Halosauridae</taxon>
        <taxon>Aldrovandia</taxon>
    </lineage>
</organism>
<dbReference type="InterPro" id="IPR027417">
    <property type="entry name" value="P-loop_NTPase"/>
</dbReference>
<evidence type="ECO:0000256" key="1">
    <source>
        <dbReference type="ARBA" id="ARBA00005771"/>
    </source>
</evidence>
<evidence type="ECO:0000313" key="5">
    <source>
        <dbReference type="EMBL" id="KAJ8392398.1"/>
    </source>
</evidence>
<sequence length="295" mass="33658">MSSHFFLKMKADIEKAKAMKDEDKLYRHQGTLYVSIMSPLENLQALETLEARPDDVLLVAYPKCGFNWMIGMLQKMMIAAGLEKDPKQTPLMEFLSPEMQKVISESPSPRLLGTHLHLKNIPASFTAKKTKMLVVFRNPKDTAVSYYHFTNKNAVLPKAESWDKFYSEFMSGDVAWGSYFDQALAWAKHVDDPNVMIVTYEYLKQNLVEGVRQVCKFFNFALSEEQIQTIAQGSTFEAMKDNSKDSHGQLGNVFFRKGEVGDWKNHFSEAQSKEMDAKYEKCLGGTKLAALLKYN</sequence>
<evidence type="ECO:0000256" key="3">
    <source>
        <dbReference type="RuleBase" id="RU361155"/>
    </source>
</evidence>
<comment type="caution">
    <text evidence="5">The sequence shown here is derived from an EMBL/GenBank/DDBJ whole genome shotgun (WGS) entry which is preliminary data.</text>
</comment>
<protein>
    <recommendedName>
        <fullName evidence="3">Sulfotransferase</fullName>
        <ecNumber evidence="3">2.8.2.-</ecNumber>
    </recommendedName>
</protein>
<proteinExistence type="inferred from homology"/>
<name>A0AAD7WD62_9TELE</name>
<comment type="similarity">
    <text evidence="1 3">Belongs to the sulfotransferase 1 family.</text>
</comment>
<evidence type="ECO:0000256" key="2">
    <source>
        <dbReference type="ARBA" id="ARBA00022679"/>
    </source>
</evidence>
<keyword evidence="6" id="KW-1185">Reference proteome</keyword>
<dbReference type="Gene3D" id="3.40.50.300">
    <property type="entry name" value="P-loop containing nucleotide triphosphate hydrolases"/>
    <property type="match status" value="1"/>
</dbReference>
<reference evidence="5" key="1">
    <citation type="journal article" date="2023" name="Science">
        <title>Genome structures resolve the early diversification of teleost fishes.</title>
        <authorList>
            <person name="Parey E."/>
            <person name="Louis A."/>
            <person name="Montfort J."/>
            <person name="Bouchez O."/>
            <person name="Roques C."/>
            <person name="Iampietro C."/>
            <person name="Lluch J."/>
            <person name="Castinel A."/>
            <person name="Donnadieu C."/>
            <person name="Desvignes T."/>
            <person name="Floi Bucao C."/>
            <person name="Jouanno E."/>
            <person name="Wen M."/>
            <person name="Mejri S."/>
            <person name="Dirks R."/>
            <person name="Jansen H."/>
            <person name="Henkel C."/>
            <person name="Chen W.J."/>
            <person name="Zahm M."/>
            <person name="Cabau C."/>
            <person name="Klopp C."/>
            <person name="Thompson A.W."/>
            <person name="Robinson-Rechavi M."/>
            <person name="Braasch I."/>
            <person name="Lecointre G."/>
            <person name="Bobe J."/>
            <person name="Postlethwait J.H."/>
            <person name="Berthelot C."/>
            <person name="Roest Crollius H."/>
            <person name="Guiguen Y."/>
        </authorList>
    </citation>
    <scope>NUCLEOTIDE SEQUENCE</scope>
    <source>
        <strain evidence="5">NC1722</strain>
    </source>
</reference>
<accession>A0AAD7WD62</accession>
<dbReference type="GO" id="GO:0008146">
    <property type="term" value="F:sulfotransferase activity"/>
    <property type="evidence" value="ECO:0007669"/>
    <property type="project" value="InterPro"/>
</dbReference>
<dbReference type="Pfam" id="PF00685">
    <property type="entry name" value="Sulfotransfer_1"/>
    <property type="match status" value="1"/>
</dbReference>
<gene>
    <name evidence="5" type="ORF">AAFF_G00075230</name>
</gene>
<keyword evidence="2 3" id="KW-0808">Transferase</keyword>
<dbReference type="PANTHER" id="PTHR11783">
    <property type="entry name" value="SULFOTRANSFERASE SULT"/>
    <property type="match status" value="1"/>
</dbReference>
<dbReference type="EC" id="2.8.2.-" evidence="3"/>
<feature type="domain" description="Sulfotransferase" evidence="4">
    <location>
        <begin position="53"/>
        <end position="286"/>
    </location>
</feature>
<evidence type="ECO:0000313" key="6">
    <source>
        <dbReference type="Proteomes" id="UP001221898"/>
    </source>
</evidence>